<keyword evidence="2" id="KW-1133">Transmembrane helix</keyword>
<feature type="compositionally biased region" description="Low complexity" evidence="1">
    <location>
        <begin position="273"/>
        <end position="287"/>
    </location>
</feature>
<feature type="compositionally biased region" description="Pro residues" evidence="1">
    <location>
        <begin position="242"/>
        <end position="251"/>
    </location>
</feature>
<feature type="transmembrane region" description="Helical" evidence="2">
    <location>
        <begin position="87"/>
        <end position="109"/>
    </location>
</feature>
<protein>
    <recommendedName>
        <fullName evidence="6">Transmembrane protein</fullName>
    </recommendedName>
</protein>
<dbReference type="VEuPathDB" id="ToxoDB:BESB_021770"/>
<organism evidence="4 5">
    <name type="scientific">Besnoitia besnoiti</name>
    <name type="common">Apicomplexan protozoan</name>
    <dbReference type="NCBI Taxonomy" id="94643"/>
    <lineage>
        <taxon>Eukaryota</taxon>
        <taxon>Sar</taxon>
        <taxon>Alveolata</taxon>
        <taxon>Apicomplexa</taxon>
        <taxon>Conoidasida</taxon>
        <taxon>Coccidia</taxon>
        <taxon>Eucoccidiorida</taxon>
        <taxon>Eimeriorina</taxon>
        <taxon>Sarcocystidae</taxon>
        <taxon>Besnoitia</taxon>
    </lineage>
</organism>
<feature type="region of interest" description="Disordered" evidence="1">
    <location>
        <begin position="147"/>
        <end position="302"/>
    </location>
</feature>
<evidence type="ECO:0000256" key="2">
    <source>
        <dbReference type="SAM" id="Phobius"/>
    </source>
</evidence>
<gene>
    <name evidence="4" type="ORF">BESB_021770</name>
</gene>
<name>A0A2A9M8K0_BESBE</name>
<evidence type="ECO:0008006" key="6">
    <source>
        <dbReference type="Google" id="ProtNLM"/>
    </source>
</evidence>
<keyword evidence="2" id="KW-0472">Membrane</keyword>
<evidence type="ECO:0000313" key="4">
    <source>
        <dbReference type="EMBL" id="PFH32236.1"/>
    </source>
</evidence>
<dbReference type="RefSeq" id="XP_029216245.1">
    <property type="nucleotide sequence ID" value="XM_029360886.1"/>
</dbReference>
<feature type="compositionally biased region" description="Pro residues" evidence="1">
    <location>
        <begin position="190"/>
        <end position="201"/>
    </location>
</feature>
<dbReference type="GeneID" id="40307238"/>
<feature type="signal peptide" evidence="3">
    <location>
        <begin position="1"/>
        <end position="26"/>
    </location>
</feature>
<dbReference type="Proteomes" id="UP000224006">
    <property type="component" value="Chromosome XI"/>
</dbReference>
<comment type="caution">
    <text evidence="4">The sequence shown here is derived from an EMBL/GenBank/DDBJ whole genome shotgun (WGS) entry which is preliminary data.</text>
</comment>
<evidence type="ECO:0000256" key="3">
    <source>
        <dbReference type="SAM" id="SignalP"/>
    </source>
</evidence>
<keyword evidence="5" id="KW-1185">Reference proteome</keyword>
<dbReference type="KEGG" id="bbes:BESB_021770"/>
<dbReference type="AlphaFoldDB" id="A0A2A9M8K0"/>
<proteinExistence type="predicted"/>
<reference evidence="4 5" key="1">
    <citation type="submission" date="2017-09" db="EMBL/GenBank/DDBJ databases">
        <title>Genome sequencing of Besnoitia besnoiti strain Bb-Ger1.</title>
        <authorList>
            <person name="Schares G."/>
            <person name="Venepally P."/>
            <person name="Lorenzi H.A."/>
        </authorList>
    </citation>
    <scope>NUCLEOTIDE SEQUENCE [LARGE SCALE GENOMIC DNA]</scope>
    <source>
        <strain evidence="4 5">Bb-Ger1</strain>
    </source>
</reference>
<sequence length="302" mass="31240">MGATRCWTRWVWVVVALASSMYLLSPESLQARLVAADKAAAARKGAASREAATAAPARGPSRVAAAKKEALAGPPFWQKLKHRVRRFAVPLGIAAFMATVLTAGWYFYFARRRGPSREPASPPPHSPTPSEQAVDFDQLIRILTEGRSGRGSSQGGSPEHWLLPLTAFSDDGGDTGPPGETHPEAGEAPESPPSPPAPPSVPGEQPGAWPSPLPGADPTLRAAAVGSADTGGPDDGERSASPGPPTPPHPSVPGGYPLGLRREASSEEVPQPRGDTSSRSSASASDSGNDEGDSNDGSHHTP</sequence>
<feature type="chain" id="PRO_5012947767" description="Transmembrane protein" evidence="3">
    <location>
        <begin position="27"/>
        <end position="302"/>
    </location>
</feature>
<evidence type="ECO:0000256" key="1">
    <source>
        <dbReference type="SAM" id="MobiDB-lite"/>
    </source>
</evidence>
<dbReference type="EMBL" id="NWUJ01000012">
    <property type="protein sequence ID" value="PFH32236.1"/>
    <property type="molecule type" value="Genomic_DNA"/>
</dbReference>
<feature type="region of interest" description="Disordered" evidence="1">
    <location>
        <begin position="115"/>
        <end position="134"/>
    </location>
</feature>
<accession>A0A2A9M8K0</accession>
<keyword evidence="2" id="KW-0812">Transmembrane</keyword>
<evidence type="ECO:0000313" key="5">
    <source>
        <dbReference type="Proteomes" id="UP000224006"/>
    </source>
</evidence>
<keyword evidence="3" id="KW-0732">Signal</keyword>